<dbReference type="SUPFAM" id="SSF52540">
    <property type="entry name" value="P-loop containing nucleoside triphosphate hydrolases"/>
    <property type="match status" value="1"/>
</dbReference>
<evidence type="ECO:0000313" key="7">
    <source>
        <dbReference type="EMBL" id="OAV23085.1"/>
    </source>
</evidence>
<feature type="domain" description="Bacterial type II secretion system protein E" evidence="6">
    <location>
        <begin position="367"/>
        <end position="381"/>
    </location>
</feature>
<accession>A0AB36DMM3</accession>
<keyword evidence="4" id="KW-0547">Nucleotide-binding</keyword>
<dbReference type="GO" id="GO:0009297">
    <property type="term" value="P:pilus assembly"/>
    <property type="evidence" value="ECO:0007669"/>
    <property type="project" value="InterPro"/>
</dbReference>
<dbReference type="PANTHER" id="PTHR30258">
    <property type="entry name" value="TYPE II SECRETION SYSTEM PROTEIN GSPE-RELATED"/>
    <property type="match status" value="1"/>
</dbReference>
<dbReference type="RefSeq" id="WP_064604764.1">
    <property type="nucleotide sequence ID" value="NZ_LXHQ01000046.1"/>
</dbReference>
<keyword evidence="3" id="KW-0963">Cytoplasm</keyword>
<dbReference type="GO" id="GO:0005886">
    <property type="term" value="C:plasma membrane"/>
    <property type="evidence" value="ECO:0007669"/>
    <property type="project" value="TreeGrafter"/>
</dbReference>
<sequence length="567" mass="62753">MTTALPSLAPLILQHQLMTEDALSKAATDAKNLQRSFVQHLVASGLIDAAKLLHIQSLSYNLPIYKLPDQLSQVVETGCDPALFLKYRILPLSCDKHTLTLAMSDVTDKDTIAAMRFHTRRQIRPVLVEEDRLSALLDKLYLDTDAFEDTQKTRSNSQAKTDDAPTVSFVNKLFTDAIRLKASDIHFEPYDTSYRIRFRIDGVMQVMHNPPKSMAAQIASYIKVMANLDIAERRRAQDGRLKFTTQDGRSVDFRVSTLPTLHGEKVVLRLLDSTQALIGLDELGMDDAQKQLFIHALSRPQGLILVTGPTGSGKTVSLYTALVRLNQPEINILSCEDPVEINLAGINQVNINPKVQLDFADALRAFLRQDPDVIMVGEIRDTDTAQIATTAAQTGHLVLSTLHTNSASDTITRMHSMGVPSFHLASSLSLIIAQRLARRLCDECKKPITIPDEALRLARFSDQDIAKQPTLYAPVGCHKCNNGHKGRIGIFEVLPITPPMAELILTQASAAKIDALARTQGHDNLRQAGIKKVLAGQISLTEMHRVTSDSWLNHQSAVHHTVDKSHF</sequence>
<dbReference type="NCBIfam" id="TIGR02538">
    <property type="entry name" value="type_IV_pilB"/>
    <property type="match status" value="1"/>
</dbReference>
<dbReference type="InterPro" id="IPR001482">
    <property type="entry name" value="T2SS/T4SS_dom"/>
</dbReference>
<dbReference type="FunFam" id="3.40.50.300:FF:000398">
    <property type="entry name" value="Type IV pilus assembly ATPase PilB"/>
    <property type="match status" value="1"/>
</dbReference>
<comment type="similarity">
    <text evidence="2">Belongs to the GSP E family.</text>
</comment>
<evidence type="ECO:0000259" key="6">
    <source>
        <dbReference type="PROSITE" id="PS00662"/>
    </source>
</evidence>
<dbReference type="PROSITE" id="PS00662">
    <property type="entry name" value="T2SP_E"/>
    <property type="match status" value="1"/>
</dbReference>
<organism evidence="7 8">
    <name type="scientific">Moraxella catarrhalis</name>
    <name type="common">Branhamella catarrhalis</name>
    <dbReference type="NCBI Taxonomy" id="480"/>
    <lineage>
        <taxon>Bacteria</taxon>
        <taxon>Pseudomonadati</taxon>
        <taxon>Pseudomonadota</taxon>
        <taxon>Gammaproteobacteria</taxon>
        <taxon>Moraxellales</taxon>
        <taxon>Moraxellaceae</taxon>
        <taxon>Moraxella</taxon>
    </lineage>
</organism>
<reference evidence="7 8" key="1">
    <citation type="journal article" date="2016" name="Genome Biol. Evol.">
        <title>Comparative Genomic Analyses of the Moraxella catarrhalis Serosensitive and Seroresistant Lineages Demonstrate Their Independent Evolution.</title>
        <authorList>
            <person name="Earl J.P."/>
            <person name="de Vries S.P."/>
            <person name="Ahmed A."/>
            <person name="Powell E."/>
            <person name="Schultz M.P."/>
            <person name="Hermans P.W."/>
            <person name="Hill D.J."/>
            <person name="Zhou Z."/>
            <person name="Constantinidou C.I."/>
            <person name="Hu F.Z."/>
            <person name="Bootsma H.J."/>
            <person name="Ehrlich G.D."/>
        </authorList>
    </citation>
    <scope>NUCLEOTIDE SEQUENCE [LARGE SCALE GENOMIC DNA]</scope>
    <source>
        <strain evidence="7 8">F23</strain>
    </source>
</reference>
<dbReference type="GO" id="GO:0005524">
    <property type="term" value="F:ATP binding"/>
    <property type="evidence" value="ECO:0007669"/>
    <property type="project" value="UniProtKB-KW"/>
</dbReference>
<dbReference type="EMBL" id="LXHQ01000046">
    <property type="protein sequence ID" value="OAV23085.1"/>
    <property type="molecule type" value="Genomic_DNA"/>
</dbReference>
<evidence type="ECO:0000256" key="5">
    <source>
        <dbReference type="ARBA" id="ARBA00022840"/>
    </source>
</evidence>
<dbReference type="AlphaFoldDB" id="A0AB36DMM3"/>
<evidence type="ECO:0000313" key="8">
    <source>
        <dbReference type="Proteomes" id="UP000078295"/>
    </source>
</evidence>
<dbReference type="SUPFAM" id="SSF160246">
    <property type="entry name" value="EspE N-terminal domain-like"/>
    <property type="match status" value="1"/>
</dbReference>
<gene>
    <name evidence="7" type="ORF">AO370_1743</name>
</gene>
<dbReference type="InterPro" id="IPR037257">
    <property type="entry name" value="T2SS_E_N_sf"/>
</dbReference>
<comment type="subcellular location">
    <subcellularLocation>
        <location evidence="1">Cytoplasm</location>
    </subcellularLocation>
</comment>
<dbReference type="GO" id="GO:0016887">
    <property type="term" value="F:ATP hydrolysis activity"/>
    <property type="evidence" value="ECO:0007669"/>
    <property type="project" value="InterPro"/>
</dbReference>
<evidence type="ECO:0000256" key="4">
    <source>
        <dbReference type="ARBA" id="ARBA00022741"/>
    </source>
</evidence>
<evidence type="ECO:0000256" key="2">
    <source>
        <dbReference type="ARBA" id="ARBA00006611"/>
    </source>
</evidence>
<dbReference type="GO" id="GO:0005737">
    <property type="term" value="C:cytoplasm"/>
    <property type="evidence" value="ECO:0007669"/>
    <property type="project" value="UniProtKB-SubCell"/>
</dbReference>
<dbReference type="PANTHER" id="PTHR30258:SF1">
    <property type="entry name" value="PROTEIN TRANSPORT PROTEIN HOFB HOMOLOG"/>
    <property type="match status" value="1"/>
</dbReference>
<evidence type="ECO:0000256" key="1">
    <source>
        <dbReference type="ARBA" id="ARBA00004496"/>
    </source>
</evidence>
<evidence type="ECO:0000256" key="3">
    <source>
        <dbReference type="ARBA" id="ARBA00022490"/>
    </source>
</evidence>
<dbReference type="Proteomes" id="UP000078295">
    <property type="component" value="Unassembled WGS sequence"/>
</dbReference>
<keyword evidence="5" id="KW-0067">ATP-binding</keyword>
<dbReference type="InterPro" id="IPR027417">
    <property type="entry name" value="P-loop_NTPase"/>
</dbReference>
<proteinExistence type="inferred from homology"/>
<protein>
    <submittedName>
        <fullName evidence="7">Type IV fimbrial assembly, ATPase PilB</fullName>
    </submittedName>
</protein>
<name>A0AB36DMM3_MORCA</name>
<dbReference type="Gene3D" id="3.30.300.160">
    <property type="entry name" value="Type II secretion system, protein E, N-terminal domain"/>
    <property type="match status" value="1"/>
</dbReference>
<dbReference type="InterPro" id="IPR007831">
    <property type="entry name" value="T2SS_GspE_N"/>
</dbReference>
<dbReference type="CDD" id="cd01129">
    <property type="entry name" value="PulE-GspE-like"/>
    <property type="match status" value="1"/>
</dbReference>
<dbReference type="Pfam" id="PF00437">
    <property type="entry name" value="T2SSE"/>
    <property type="match status" value="1"/>
</dbReference>
<dbReference type="FunFam" id="3.30.450.90:FF:000001">
    <property type="entry name" value="Type II secretion system ATPase GspE"/>
    <property type="match status" value="1"/>
</dbReference>
<dbReference type="Gene3D" id="3.30.450.90">
    <property type="match status" value="1"/>
</dbReference>
<dbReference type="InterPro" id="IPR013374">
    <property type="entry name" value="ATPase_typ4_pilus-assembl_PilB"/>
</dbReference>
<comment type="caution">
    <text evidence="7">The sequence shown here is derived from an EMBL/GenBank/DDBJ whole genome shotgun (WGS) entry which is preliminary data.</text>
</comment>
<dbReference type="Pfam" id="PF05157">
    <property type="entry name" value="MshEN"/>
    <property type="match status" value="1"/>
</dbReference>
<dbReference type="Gene3D" id="3.40.50.300">
    <property type="entry name" value="P-loop containing nucleotide triphosphate hydrolases"/>
    <property type="match status" value="1"/>
</dbReference>